<evidence type="ECO:0000313" key="3">
    <source>
        <dbReference type="Proteomes" id="UP000250235"/>
    </source>
</evidence>
<dbReference type="AlphaFoldDB" id="A0A2Z7BJS7"/>
<keyword evidence="3" id="KW-1185">Reference proteome</keyword>
<evidence type="ECO:0000256" key="1">
    <source>
        <dbReference type="SAM" id="MobiDB-lite"/>
    </source>
</evidence>
<gene>
    <name evidence="2" type="ORF">F511_12615</name>
</gene>
<dbReference type="Proteomes" id="UP000250235">
    <property type="component" value="Unassembled WGS sequence"/>
</dbReference>
<reference evidence="2 3" key="1">
    <citation type="journal article" date="2015" name="Proc. Natl. Acad. Sci. U.S.A.">
        <title>The resurrection genome of Boea hygrometrica: A blueprint for survival of dehydration.</title>
        <authorList>
            <person name="Xiao L."/>
            <person name="Yang G."/>
            <person name="Zhang L."/>
            <person name="Yang X."/>
            <person name="Zhao S."/>
            <person name="Ji Z."/>
            <person name="Zhou Q."/>
            <person name="Hu M."/>
            <person name="Wang Y."/>
            <person name="Chen M."/>
            <person name="Xu Y."/>
            <person name="Jin H."/>
            <person name="Xiao X."/>
            <person name="Hu G."/>
            <person name="Bao F."/>
            <person name="Hu Y."/>
            <person name="Wan P."/>
            <person name="Li L."/>
            <person name="Deng X."/>
            <person name="Kuang T."/>
            <person name="Xiang C."/>
            <person name="Zhu J.K."/>
            <person name="Oliver M.J."/>
            <person name="He Y."/>
        </authorList>
    </citation>
    <scope>NUCLEOTIDE SEQUENCE [LARGE SCALE GENOMIC DNA]</scope>
    <source>
        <strain evidence="3">cv. XS01</strain>
    </source>
</reference>
<feature type="compositionally biased region" description="Basic residues" evidence="1">
    <location>
        <begin position="81"/>
        <end position="90"/>
    </location>
</feature>
<dbReference type="EMBL" id="KV005038">
    <property type="protein sequence ID" value="KZV34550.1"/>
    <property type="molecule type" value="Genomic_DNA"/>
</dbReference>
<accession>A0A2Z7BJS7</accession>
<sequence length="113" mass="12993">MKRRRVDIQQMVLESSRKNQQLIRRRFALALKIQQEDFALIFQQSLATVDPVATQRFPDAVFVYSDASNSSIQSLGNPVAKNRRSSKAQRLKNESAAKQLTTYEELSKMDVNF</sequence>
<name>A0A2Z7BJS7_9LAMI</name>
<organism evidence="2 3">
    <name type="scientific">Dorcoceras hygrometricum</name>
    <dbReference type="NCBI Taxonomy" id="472368"/>
    <lineage>
        <taxon>Eukaryota</taxon>
        <taxon>Viridiplantae</taxon>
        <taxon>Streptophyta</taxon>
        <taxon>Embryophyta</taxon>
        <taxon>Tracheophyta</taxon>
        <taxon>Spermatophyta</taxon>
        <taxon>Magnoliopsida</taxon>
        <taxon>eudicotyledons</taxon>
        <taxon>Gunneridae</taxon>
        <taxon>Pentapetalae</taxon>
        <taxon>asterids</taxon>
        <taxon>lamiids</taxon>
        <taxon>Lamiales</taxon>
        <taxon>Gesneriaceae</taxon>
        <taxon>Didymocarpoideae</taxon>
        <taxon>Trichosporeae</taxon>
        <taxon>Loxocarpinae</taxon>
        <taxon>Dorcoceras</taxon>
    </lineage>
</organism>
<feature type="region of interest" description="Disordered" evidence="1">
    <location>
        <begin position="74"/>
        <end position="95"/>
    </location>
</feature>
<proteinExistence type="predicted"/>
<protein>
    <submittedName>
        <fullName evidence="2">Putative aldo-keto reductase 3-like</fullName>
    </submittedName>
</protein>
<evidence type="ECO:0000313" key="2">
    <source>
        <dbReference type="EMBL" id="KZV34550.1"/>
    </source>
</evidence>